<keyword evidence="1" id="KW-0812">Transmembrane</keyword>
<sequence>MVMRLLTILSALALIAYPMAVYYGINRWGITTVGALLAVFFIVRIIAAKQTQLKELKYIGWLSGGVGITLILLGTLFRQQGLLLYYPVIVNILMLGLFSSSLWQQQSLIERLARLQEPNLPPSGVRYTRNVTKIWCVFFIINGAIAFITCFMPLHIWTFYNGFISYIFAGSLFGIEWLCRQWFRQKHQQ</sequence>
<dbReference type="Proteomes" id="UP000189966">
    <property type="component" value="Unassembled WGS sequence"/>
</dbReference>
<feature type="transmembrane region" description="Helical" evidence="1">
    <location>
        <begin position="163"/>
        <end position="183"/>
    </location>
</feature>
<proteinExistence type="predicted"/>
<accession>A0A1T5HUR1</accession>
<feature type="transmembrane region" description="Helical" evidence="1">
    <location>
        <begin position="58"/>
        <end position="77"/>
    </location>
</feature>
<feature type="transmembrane region" description="Helical" evidence="1">
    <location>
        <begin position="134"/>
        <end position="157"/>
    </location>
</feature>
<evidence type="ECO:0008006" key="4">
    <source>
        <dbReference type="Google" id="ProtNLM"/>
    </source>
</evidence>
<keyword evidence="1" id="KW-0472">Membrane</keyword>
<keyword evidence="1" id="KW-1133">Transmembrane helix</keyword>
<feature type="transmembrane region" description="Helical" evidence="1">
    <location>
        <begin position="28"/>
        <end position="46"/>
    </location>
</feature>
<evidence type="ECO:0000313" key="3">
    <source>
        <dbReference type="Proteomes" id="UP000189966"/>
    </source>
</evidence>
<dbReference type="EMBL" id="FUZI01000001">
    <property type="protein sequence ID" value="SKC30557.1"/>
    <property type="molecule type" value="Genomic_DNA"/>
</dbReference>
<dbReference type="AlphaFoldDB" id="A0A1T5HUR1"/>
<evidence type="ECO:0000256" key="1">
    <source>
        <dbReference type="SAM" id="Phobius"/>
    </source>
</evidence>
<gene>
    <name evidence="2" type="ORF">CZ809_00029</name>
</gene>
<protein>
    <recommendedName>
        <fullName evidence="4">Intracellular septation protein A</fullName>
    </recommendedName>
</protein>
<name>A0A1T5HUR1_9GAMM</name>
<feature type="transmembrane region" description="Helical" evidence="1">
    <location>
        <begin position="83"/>
        <end position="103"/>
    </location>
</feature>
<reference evidence="2 3" key="1">
    <citation type="submission" date="2017-02" db="EMBL/GenBank/DDBJ databases">
        <authorList>
            <person name="Peterson S.W."/>
        </authorList>
    </citation>
    <scope>NUCLEOTIDE SEQUENCE [LARGE SCALE GENOMIC DNA]</scope>
    <source>
        <strain evidence="3">type strain: NCCB 100098</strain>
    </source>
</reference>
<evidence type="ECO:0000313" key="2">
    <source>
        <dbReference type="EMBL" id="SKC30557.1"/>
    </source>
</evidence>
<organism evidence="2 3">
    <name type="scientific">Photobacterium piscicola</name>
    <dbReference type="NCBI Taxonomy" id="1378299"/>
    <lineage>
        <taxon>Bacteria</taxon>
        <taxon>Pseudomonadati</taxon>
        <taxon>Pseudomonadota</taxon>
        <taxon>Gammaproteobacteria</taxon>
        <taxon>Vibrionales</taxon>
        <taxon>Vibrionaceae</taxon>
        <taxon>Photobacterium</taxon>
    </lineage>
</organism>